<dbReference type="PANTHER" id="PTHR15073:SF1">
    <property type="entry name" value="RETICULOCYTE-BINDING PROTEIN HOMOLOG 2A"/>
    <property type="match status" value="1"/>
</dbReference>
<feature type="region of interest" description="Disordered" evidence="7">
    <location>
        <begin position="954"/>
        <end position="1111"/>
    </location>
</feature>
<name>A0A816NJ97_9BILA</name>
<feature type="transmembrane region" description="Helical" evidence="8">
    <location>
        <begin position="459"/>
        <end position="478"/>
    </location>
</feature>
<feature type="compositionally biased region" description="Polar residues" evidence="7">
    <location>
        <begin position="840"/>
        <end position="862"/>
    </location>
</feature>
<evidence type="ECO:0000256" key="4">
    <source>
        <dbReference type="ARBA" id="ARBA00023054"/>
    </source>
</evidence>
<evidence type="ECO:0000256" key="1">
    <source>
        <dbReference type="ARBA" id="ARBA00004245"/>
    </source>
</evidence>
<evidence type="ECO:0000256" key="8">
    <source>
        <dbReference type="SAM" id="Phobius"/>
    </source>
</evidence>
<evidence type="ECO:0000256" key="3">
    <source>
        <dbReference type="ARBA" id="ARBA00022490"/>
    </source>
</evidence>
<feature type="compositionally biased region" description="Polar residues" evidence="7">
    <location>
        <begin position="966"/>
        <end position="981"/>
    </location>
</feature>
<feature type="compositionally biased region" description="Low complexity" evidence="7">
    <location>
        <begin position="864"/>
        <end position="878"/>
    </location>
</feature>
<feature type="compositionally biased region" description="Low complexity" evidence="7">
    <location>
        <begin position="1093"/>
        <end position="1107"/>
    </location>
</feature>
<accession>A0A816NJ97</accession>
<feature type="chain" id="PRO_5032823399" description="SUEL-type lectin domain-containing protein" evidence="9">
    <location>
        <begin position="19"/>
        <end position="1444"/>
    </location>
</feature>
<sequence length="1444" mass="164837">MFHRQLLLLFSIFHTTFANVETLHFESACLQQSASVHLNLRCSQYEHIKVIRAIYGYTKQPLFQDCQFSIYDCIQEGTSHNIHSCNDQQTCVINLTKSEMLSTAVTTNGVPNCPDFNYIQVNYGCIPDSKDICDQWKDEGPTVHISHTYAKERQFNRCHCKVRSSMPNGQVLLHAREINRQFGSLKSLLQPKSSNNDCKKTTYLEIATDRSERKCMDMLPSTSNNALFGSGSHNFTLTYVKNDLYSELFFYFELKASPIKKDHNVQIICNWKRHSTTTITTTLTTSIITFTIPIKRSRTRATVEMQNGGKLSRADLIRRRPVNQKIPNEDFMNVEDTTNVLINEEQEVEVEEQEQEEEEEISTTTTMITTTIKPSKIKKKKTSGSSAVTTTTTTTTTTKLSDDDEEWLRMLSLAVDVGSQAPSKQLLSINNRTFVTLTQASIINSDEKLRQTLPKSNTLLFILLIIICVTIFVLIVYCFKVKRPGFMQRLRTNANIAFLFCCEAAKLIFCSSNEARRQSISISNTPNITIENRSNRRHHHSRNRPSSTLPDYQSSEYYMDEKINDCGTTQSIYDGGGGGGGGEKSIYSIDYDEEETAYTTKYGRQYNGGSYSTSHDSLLNGEHNEYRSNIQNTSQNERPPSTTNSKISSKMSTIKSTTNGLRSLPLDEHIKLVKQKKEEAEILRLQKFQEQLRKKEQKWQQQQVERVKKWLQLRNRDGDHRLQVEERRRKREEEARAKIDEILRREKEREQNYQQRVNHNQKTNVVIRPDSAMSMSTDVISTRRAVSASRIRSNHQDIPNQRTFNDSADDNSTVVISSHQLNPIDEQPNHDHSTPDKSFVSGTHHSPARSQTRPMTTSNVYWLNTGDNTTTTTNNNNNKSANFMRLTYAAHCRSNHSHSAERCPRASIARDEIANRESPQRMLNPNRHHNNDVINRLAKPKNAAMTQSVHVSTATTASSLNGLPVSRSSHQLRLTASSNGRRQVHTRPAAVPASNNESGTSPSDESSRVEHHLSNKQSTNRPTTHSRASSNTSKPPMASAFSRSKPSTQRSQMTTSNSSSSLSSSTIPNKRLIGAASPAKSKLPPSSSPPQPTSTTITTENQPITNTNEEETIPVNQEVMSTIESITNDTNDDKVNLIKSEQEYQRKLNQKIREAQQRLEIERQREEERQRQLELEEYEREQEQIRLVEEQRRVEQERLQRAIEERVRENELKRQEELRIQQQREELERKQIEETERLNRERQERARKEEDERIERKRRLDLIMRRTRQVSPTAKPENHITKPTIEQTNGHNQINNISSPIAMIKSSIPHSMSDNRFPTSSSTEHFLLNHESNTLSTLPSTTDTPKFKSPLIQSLLNKARNTRSTDNLSQTNMTASQIMIESLVDESSTNATKSTTPTDLSDDDHNENSTINITSNGHSDLHLSSSNNLNSFHDRPMEAATAFQ</sequence>
<dbReference type="Pfam" id="PF05672">
    <property type="entry name" value="MAP7"/>
    <property type="match status" value="1"/>
</dbReference>
<evidence type="ECO:0000256" key="6">
    <source>
        <dbReference type="SAM" id="Coils"/>
    </source>
</evidence>
<feature type="compositionally biased region" description="Polar residues" evidence="7">
    <location>
        <begin position="629"/>
        <end position="640"/>
    </location>
</feature>
<feature type="compositionally biased region" description="Low complexity" evidence="7">
    <location>
        <begin position="1047"/>
        <end position="1066"/>
    </location>
</feature>
<keyword evidence="9" id="KW-0732">Signal</keyword>
<feature type="transmembrane region" description="Helical" evidence="8">
    <location>
        <begin position="490"/>
        <end position="509"/>
    </location>
</feature>
<keyword evidence="8" id="KW-0812">Transmembrane</keyword>
<feature type="coiled-coil region" evidence="6">
    <location>
        <begin position="1138"/>
        <end position="1260"/>
    </location>
</feature>
<keyword evidence="5" id="KW-0206">Cytoskeleton</keyword>
<dbReference type="EMBL" id="CAJNRG010001614">
    <property type="protein sequence ID" value="CAF2035264.1"/>
    <property type="molecule type" value="Genomic_DNA"/>
</dbReference>
<comment type="caution">
    <text evidence="10">The sequence shown here is derived from an EMBL/GenBank/DDBJ whole genome shotgun (WGS) entry which is preliminary data.</text>
</comment>
<dbReference type="InterPro" id="IPR051483">
    <property type="entry name" value="MAP7_domain-containing"/>
</dbReference>
<feature type="region of interest" description="Disordered" evidence="7">
    <location>
        <begin position="787"/>
        <end position="811"/>
    </location>
</feature>
<feature type="coiled-coil region" evidence="6">
    <location>
        <begin position="334"/>
        <end position="363"/>
    </location>
</feature>
<proteinExistence type="inferred from homology"/>
<evidence type="ECO:0000256" key="9">
    <source>
        <dbReference type="SAM" id="SignalP"/>
    </source>
</evidence>
<dbReference type="InterPro" id="IPR008604">
    <property type="entry name" value="MAP7_fam"/>
</dbReference>
<feature type="compositionally biased region" description="Polar residues" evidence="7">
    <location>
        <begin position="1015"/>
        <end position="1034"/>
    </location>
</feature>
<feature type="compositionally biased region" description="Polar residues" evidence="7">
    <location>
        <begin position="993"/>
        <end position="1004"/>
    </location>
</feature>
<evidence type="ECO:0000313" key="10">
    <source>
        <dbReference type="EMBL" id="CAF2035264.1"/>
    </source>
</evidence>
<keyword evidence="8" id="KW-1133">Transmembrane helix</keyword>
<keyword evidence="8" id="KW-0472">Membrane</keyword>
<evidence type="ECO:0000256" key="7">
    <source>
        <dbReference type="SAM" id="MobiDB-lite"/>
    </source>
</evidence>
<comment type="similarity">
    <text evidence="2">Belongs to the MAP7 family.</text>
</comment>
<reference evidence="10" key="1">
    <citation type="submission" date="2021-02" db="EMBL/GenBank/DDBJ databases">
        <authorList>
            <person name="Nowell W R."/>
        </authorList>
    </citation>
    <scope>NUCLEOTIDE SEQUENCE</scope>
</reference>
<feature type="region of interest" description="Disordered" evidence="7">
    <location>
        <begin position="526"/>
        <end position="554"/>
    </location>
</feature>
<dbReference type="Proteomes" id="UP000663887">
    <property type="component" value="Unassembled WGS sequence"/>
</dbReference>
<feature type="compositionally biased region" description="Polar residues" evidence="7">
    <location>
        <begin position="796"/>
        <end position="811"/>
    </location>
</feature>
<keyword evidence="3" id="KW-0963">Cytoplasm</keyword>
<evidence type="ECO:0000313" key="11">
    <source>
        <dbReference type="Proteomes" id="UP000663887"/>
    </source>
</evidence>
<feature type="region of interest" description="Disordered" evidence="7">
    <location>
        <begin position="823"/>
        <end position="879"/>
    </location>
</feature>
<protein>
    <recommendedName>
        <fullName evidence="12">SUEL-type lectin domain-containing protein</fullName>
    </recommendedName>
</protein>
<gene>
    <name evidence="10" type="ORF">XDN619_LOCUS5801</name>
</gene>
<feature type="region of interest" description="Disordered" evidence="7">
    <location>
        <begin position="1385"/>
        <end position="1444"/>
    </location>
</feature>
<dbReference type="GO" id="GO:0000226">
    <property type="term" value="P:microtubule cytoskeleton organization"/>
    <property type="evidence" value="ECO:0007669"/>
    <property type="project" value="InterPro"/>
</dbReference>
<evidence type="ECO:0000256" key="5">
    <source>
        <dbReference type="ARBA" id="ARBA00023212"/>
    </source>
</evidence>
<feature type="compositionally biased region" description="Low complexity" evidence="7">
    <location>
        <begin position="1415"/>
        <end position="1431"/>
    </location>
</feature>
<feature type="coiled-coil region" evidence="6">
    <location>
        <begin position="666"/>
        <end position="705"/>
    </location>
</feature>
<keyword evidence="4 6" id="KW-0175">Coiled coil</keyword>
<dbReference type="GO" id="GO:0015630">
    <property type="term" value="C:microtubule cytoskeleton"/>
    <property type="evidence" value="ECO:0007669"/>
    <property type="project" value="InterPro"/>
</dbReference>
<dbReference type="Gene3D" id="2.60.120.740">
    <property type="match status" value="1"/>
</dbReference>
<dbReference type="InterPro" id="IPR043159">
    <property type="entry name" value="Lectin_gal-bd_sf"/>
</dbReference>
<comment type="subcellular location">
    <subcellularLocation>
        <location evidence="1">Cytoplasm</location>
        <location evidence="1">Cytoskeleton</location>
    </subcellularLocation>
</comment>
<dbReference type="CDD" id="cd22823">
    <property type="entry name" value="Gal_Rha_Lectin"/>
    <property type="match status" value="1"/>
</dbReference>
<feature type="compositionally biased region" description="Polar residues" evidence="7">
    <location>
        <begin position="1385"/>
        <end position="1399"/>
    </location>
</feature>
<feature type="compositionally biased region" description="Low complexity" evidence="7">
    <location>
        <begin position="641"/>
        <end position="659"/>
    </location>
</feature>
<evidence type="ECO:0000256" key="2">
    <source>
        <dbReference type="ARBA" id="ARBA00007525"/>
    </source>
</evidence>
<evidence type="ECO:0008006" key="12">
    <source>
        <dbReference type="Google" id="ProtNLM"/>
    </source>
</evidence>
<feature type="signal peptide" evidence="9">
    <location>
        <begin position="1"/>
        <end position="18"/>
    </location>
</feature>
<dbReference type="PANTHER" id="PTHR15073">
    <property type="entry name" value="MICROTUBULE-ASSOCIATED PROTEIN"/>
    <property type="match status" value="1"/>
</dbReference>
<organism evidence="10 11">
    <name type="scientific">Rotaria magnacalcarata</name>
    <dbReference type="NCBI Taxonomy" id="392030"/>
    <lineage>
        <taxon>Eukaryota</taxon>
        <taxon>Metazoa</taxon>
        <taxon>Spiralia</taxon>
        <taxon>Gnathifera</taxon>
        <taxon>Rotifera</taxon>
        <taxon>Eurotatoria</taxon>
        <taxon>Bdelloidea</taxon>
        <taxon>Philodinida</taxon>
        <taxon>Philodinidae</taxon>
        <taxon>Rotaria</taxon>
    </lineage>
</organism>
<feature type="region of interest" description="Disordered" evidence="7">
    <location>
        <begin position="629"/>
        <end position="659"/>
    </location>
</feature>